<dbReference type="InterPro" id="IPR013783">
    <property type="entry name" value="Ig-like_fold"/>
</dbReference>
<proteinExistence type="predicted"/>
<evidence type="ECO:0000313" key="1">
    <source>
        <dbReference type="EMBL" id="BDG62143.1"/>
    </source>
</evidence>
<dbReference type="Gene3D" id="2.60.40.10">
    <property type="entry name" value="Immunoglobulins"/>
    <property type="match status" value="1"/>
</dbReference>
<dbReference type="KEGG" id="cmic:caldi_32330"/>
<evidence type="ECO:0000313" key="2">
    <source>
        <dbReference type="Proteomes" id="UP001163687"/>
    </source>
</evidence>
<accession>A0AA35CP43</accession>
<keyword evidence="2" id="KW-1185">Reference proteome</keyword>
<gene>
    <name evidence="1" type="ORF">caldi_32330</name>
</gene>
<dbReference type="Proteomes" id="UP001163687">
    <property type="component" value="Chromosome"/>
</dbReference>
<dbReference type="AlphaFoldDB" id="A0AA35CP43"/>
<organism evidence="1 2">
    <name type="scientific">Caldinitratiruptor microaerophilus</name>
    <dbReference type="NCBI Taxonomy" id="671077"/>
    <lineage>
        <taxon>Bacteria</taxon>
        <taxon>Bacillati</taxon>
        <taxon>Bacillota</taxon>
        <taxon>Clostridia</taxon>
        <taxon>Eubacteriales</taxon>
        <taxon>Symbiobacteriaceae</taxon>
        <taxon>Caldinitratiruptor</taxon>
    </lineage>
</organism>
<dbReference type="EMBL" id="AP025628">
    <property type="protein sequence ID" value="BDG62143.1"/>
    <property type="molecule type" value="Genomic_DNA"/>
</dbReference>
<sequence>MARLSFKLLAELPTSVTEWNDTSVGHGKEYVYRVNIFSKEGEAGPVPVLIRKTVP</sequence>
<protein>
    <submittedName>
        <fullName evidence="1">Uncharacterized protein</fullName>
    </submittedName>
</protein>
<reference evidence="1" key="1">
    <citation type="submission" date="2022-03" db="EMBL/GenBank/DDBJ databases">
        <title>Complete genome sequence of Caldinitratiruptor microaerophilus.</title>
        <authorList>
            <person name="Mukaiyama R."/>
            <person name="Nishiyama T."/>
            <person name="Ueda K."/>
        </authorList>
    </citation>
    <scope>NUCLEOTIDE SEQUENCE</scope>
    <source>
        <strain evidence="1">JCM 16183</strain>
    </source>
</reference>
<name>A0AA35CP43_9FIRM</name>